<feature type="compositionally biased region" description="Basic and acidic residues" evidence="1">
    <location>
        <begin position="9"/>
        <end position="18"/>
    </location>
</feature>
<evidence type="ECO:0000259" key="2">
    <source>
        <dbReference type="Pfam" id="PF13577"/>
    </source>
</evidence>
<feature type="domain" description="SnoaL-like" evidence="2">
    <location>
        <begin position="52"/>
        <end position="173"/>
    </location>
</feature>
<feature type="compositionally biased region" description="Low complexity" evidence="1">
    <location>
        <begin position="19"/>
        <end position="28"/>
    </location>
</feature>
<evidence type="ECO:0000313" key="3">
    <source>
        <dbReference type="EMBL" id="TXG92546.1"/>
    </source>
</evidence>
<sequence length="183" mass="20250">MRRALPQFHDPDANETRSRVPSTSRPSGPSLPPARVTACNGIVPTPVFRLDDLTTEYARAVDRRDRDALVALFAPDARLIRPAALRGDGPDPVGAQQITDTILGSLAHLVSTRHDVGQQRIEQDGPETATGETWCAAHHFYERRGTVHDDCVHIRYADRYIRIDGRWVFAERHLDIGGGAARA</sequence>
<dbReference type="Proteomes" id="UP000471120">
    <property type="component" value="Unassembled WGS sequence"/>
</dbReference>
<organism evidence="3 4">
    <name type="scientific">Rhodococcus rhodnii</name>
    <dbReference type="NCBI Taxonomy" id="38312"/>
    <lineage>
        <taxon>Bacteria</taxon>
        <taxon>Bacillati</taxon>
        <taxon>Actinomycetota</taxon>
        <taxon>Actinomycetes</taxon>
        <taxon>Mycobacteriales</taxon>
        <taxon>Nocardiaceae</taxon>
        <taxon>Rhodococcus</taxon>
    </lineage>
</organism>
<evidence type="ECO:0000256" key="1">
    <source>
        <dbReference type="SAM" id="MobiDB-lite"/>
    </source>
</evidence>
<name>A0A6P2CN28_9NOCA</name>
<dbReference type="InterPro" id="IPR032710">
    <property type="entry name" value="NTF2-like_dom_sf"/>
</dbReference>
<feature type="region of interest" description="Disordered" evidence="1">
    <location>
        <begin position="1"/>
        <end position="36"/>
    </location>
</feature>
<protein>
    <submittedName>
        <fullName evidence="3">Nuclear transport factor 2 family protein</fullName>
    </submittedName>
</protein>
<dbReference type="Gene3D" id="3.10.450.50">
    <property type="match status" value="1"/>
</dbReference>
<dbReference type="AlphaFoldDB" id="A0A6P2CN28"/>
<dbReference type="CDD" id="cd00531">
    <property type="entry name" value="NTF2_like"/>
    <property type="match status" value="1"/>
</dbReference>
<dbReference type="SUPFAM" id="SSF54427">
    <property type="entry name" value="NTF2-like"/>
    <property type="match status" value="1"/>
</dbReference>
<dbReference type="EMBL" id="QRCM01000001">
    <property type="protein sequence ID" value="TXG92546.1"/>
    <property type="molecule type" value="Genomic_DNA"/>
</dbReference>
<dbReference type="InterPro" id="IPR037401">
    <property type="entry name" value="SnoaL-like"/>
</dbReference>
<evidence type="ECO:0000313" key="4">
    <source>
        <dbReference type="Proteomes" id="UP000471120"/>
    </source>
</evidence>
<dbReference type="Pfam" id="PF13577">
    <property type="entry name" value="SnoaL_4"/>
    <property type="match status" value="1"/>
</dbReference>
<gene>
    <name evidence="3" type="ORF">DW322_09180</name>
</gene>
<proteinExistence type="predicted"/>
<reference evidence="3 4" key="1">
    <citation type="submission" date="2018-07" db="EMBL/GenBank/DDBJ databases">
        <title>Genome sequence of Rhodococcus rhodnii ATCC 35071 from Rhodnius prolixus.</title>
        <authorList>
            <person name="Patel V."/>
            <person name="Vogel K.J."/>
        </authorList>
    </citation>
    <scope>NUCLEOTIDE SEQUENCE [LARGE SCALE GENOMIC DNA]</scope>
    <source>
        <strain evidence="3 4">ATCC 35071</strain>
    </source>
</reference>
<comment type="caution">
    <text evidence="3">The sequence shown here is derived from an EMBL/GenBank/DDBJ whole genome shotgun (WGS) entry which is preliminary data.</text>
</comment>
<accession>A0A6P2CN28</accession>